<sequence length="162" mass="19096">MKEKKQFFIPKNYDKKVEWIPGISGWQNLAFVPIVGVNYLLIKYTPFTLSNKLWIASITVAFPYLLMATHPVRENVPLWKHLLWRIQFANRQRIYKYKKEGYINAIQSESDESKLEIKAEQSKTTGESEKDHSRFNSFKRLRGRRINHTGKQNDHEPKSIGS</sequence>
<evidence type="ECO:0000313" key="3">
    <source>
        <dbReference type="EMBL" id="MED1205589.1"/>
    </source>
</evidence>
<keyword evidence="2" id="KW-0472">Membrane</keyword>
<name>A0ABU6MMR3_9BACI</name>
<proteinExistence type="predicted"/>
<keyword evidence="2" id="KW-0812">Transmembrane</keyword>
<keyword evidence="4" id="KW-1185">Reference proteome</keyword>
<feature type="compositionally biased region" description="Basic and acidic residues" evidence="1">
    <location>
        <begin position="114"/>
        <end position="134"/>
    </location>
</feature>
<evidence type="ECO:0000256" key="1">
    <source>
        <dbReference type="SAM" id="MobiDB-lite"/>
    </source>
</evidence>
<accession>A0ABU6MMR3</accession>
<dbReference type="RefSeq" id="WP_066270888.1">
    <property type="nucleotide sequence ID" value="NZ_JARMAB010000038.1"/>
</dbReference>
<evidence type="ECO:0000256" key="2">
    <source>
        <dbReference type="SAM" id="Phobius"/>
    </source>
</evidence>
<keyword evidence="2" id="KW-1133">Transmembrane helix</keyword>
<dbReference type="EMBL" id="JARMAB010000038">
    <property type="protein sequence ID" value="MED1205589.1"/>
    <property type="molecule type" value="Genomic_DNA"/>
</dbReference>
<feature type="transmembrane region" description="Helical" evidence="2">
    <location>
        <begin position="20"/>
        <end position="41"/>
    </location>
</feature>
<feature type="compositionally biased region" description="Basic and acidic residues" evidence="1">
    <location>
        <begin position="151"/>
        <end position="162"/>
    </location>
</feature>
<evidence type="ECO:0000313" key="4">
    <source>
        <dbReference type="Proteomes" id="UP001341444"/>
    </source>
</evidence>
<reference evidence="3 4" key="1">
    <citation type="submission" date="2023-03" db="EMBL/GenBank/DDBJ databases">
        <title>Bacillus Genome Sequencing.</title>
        <authorList>
            <person name="Dunlap C."/>
        </authorList>
    </citation>
    <scope>NUCLEOTIDE SEQUENCE [LARGE SCALE GENOMIC DNA]</scope>
    <source>
        <strain evidence="3 4">B-23453</strain>
    </source>
</reference>
<feature type="region of interest" description="Disordered" evidence="1">
    <location>
        <begin position="114"/>
        <end position="162"/>
    </location>
</feature>
<evidence type="ECO:0008006" key="5">
    <source>
        <dbReference type="Google" id="ProtNLM"/>
    </source>
</evidence>
<gene>
    <name evidence="3" type="ORF">P4T90_21375</name>
</gene>
<feature type="compositionally biased region" description="Basic residues" evidence="1">
    <location>
        <begin position="137"/>
        <end position="148"/>
    </location>
</feature>
<comment type="caution">
    <text evidence="3">The sequence shown here is derived from an EMBL/GenBank/DDBJ whole genome shotgun (WGS) entry which is preliminary data.</text>
</comment>
<dbReference type="Proteomes" id="UP001341444">
    <property type="component" value="Unassembled WGS sequence"/>
</dbReference>
<protein>
    <recommendedName>
        <fullName evidence="5">Conjugal transfer protein</fullName>
    </recommendedName>
</protein>
<organism evidence="3 4">
    <name type="scientific">Heyndrickxia acidicola</name>
    <dbReference type="NCBI Taxonomy" id="209389"/>
    <lineage>
        <taxon>Bacteria</taxon>
        <taxon>Bacillati</taxon>
        <taxon>Bacillota</taxon>
        <taxon>Bacilli</taxon>
        <taxon>Bacillales</taxon>
        <taxon>Bacillaceae</taxon>
        <taxon>Heyndrickxia</taxon>
    </lineage>
</organism>